<dbReference type="Pfam" id="PF07714">
    <property type="entry name" value="PK_Tyr_Ser-Thr"/>
    <property type="match status" value="1"/>
</dbReference>
<comment type="caution">
    <text evidence="7">The sequence shown here is derived from an EMBL/GenBank/DDBJ whole genome shotgun (WGS) entry which is preliminary data.</text>
</comment>
<evidence type="ECO:0000256" key="3">
    <source>
        <dbReference type="ARBA" id="ARBA00022777"/>
    </source>
</evidence>
<keyword evidence="2 5" id="KW-0547">Nucleotide-binding</keyword>
<dbReference type="InterPro" id="IPR006597">
    <property type="entry name" value="Sel1-like"/>
</dbReference>
<evidence type="ECO:0000313" key="8">
    <source>
        <dbReference type="Proteomes" id="UP000022910"/>
    </source>
</evidence>
<evidence type="ECO:0000256" key="2">
    <source>
        <dbReference type="ARBA" id="ARBA00022741"/>
    </source>
</evidence>
<dbReference type="PANTHER" id="PTHR44329:SF288">
    <property type="entry name" value="MITOGEN-ACTIVATED PROTEIN KINASE KINASE KINASE 20"/>
    <property type="match status" value="1"/>
</dbReference>
<dbReference type="SUPFAM" id="SSF56112">
    <property type="entry name" value="Protein kinase-like (PK-like)"/>
    <property type="match status" value="1"/>
</dbReference>
<dbReference type="Pfam" id="PF08238">
    <property type="entry name" value="Sel1"/>
    <property type="match status" value="5"/>
</dbReference>
<dbReference type="PROSITE" id="PS00107">
    <property type="entry name" value="PROTEIN_KINASE_ATP"/>
    <property type="match status" value="1"/>
</dbReference>
<evidence type="ECO:0000313" key="7">
    <source>
        <dbReference type="EMBL" id="EXX60867.1"/>
    </source>
</evidence>
<dbReference type="AlphaFoldDB" id="A0A015IUC3"/>
<keyword evidence="3" id="KW-0418">Kinase</keyword>
<dbReference type="SUPFAM" id="SSF81901">
    <property type="entry name" value="HCP-like"/>
    <property type="match status" value="1"/>
</dbReference>
<dbReference type="InterPro" id="IPR001245">
    <property type="entry name" value="Ser-Thr/Tyr_kinase_cat_dom"/>
</dbReference>
<evidence type="ECO:0000256" key="1">
    <source>
        <dbReference type="ARBA" id="ARBA00022679"/>
    </source>
</evidence>
<dbReference type="HOGENOM" id="CLU_000288_7_12_1"/>
<dbReference type="InterPro" id="IPR000719">
    <property type="entry name" value="Prot_kinase_dom"/>
</dbReference>
<dbReference type="InterPro" id="IPR051681">
    <property type="entry name" value="Ser/Thr_Kinases-Pseudokinases"/>
</dbReference>
<sequence>MANSINVNTDTDESIRWIENGIKNRYINYHDYSEFQNQEFVGKGGFGNVYKTNWKGSDTVVALKSFKGTCIMKEIVNELQLLQEVHFHANIIKFFGITKRKNNEDSIDPDYLFILEYADSGTLRDYLKENFSKLDLSTKLQFAIQISDAVSCLHQKNIIHRDLHSKNILVHQNKVKLADFGLSRRLAEVSNSVKGVIGMLPYIDPLLFKDQKEPKEQTNNEQHYKANKKSDVYSVGVLLWEISSGRLPFESYYSHTLITELQNGKRESPVPGMPDKYVEVYTSCWQCNPEDRPDIHQVFSDLKSLENKNEKLKCNNRDDNLCSWITNITNSLQIKLPESNTMEIDGSSFNFDYHKKLINKLFLLYEKFLQGGIDKDNYIQLIKQYITPNNKNENEIMNYFLDNMDKRQNIILLGDFFRHGIGIEKDANKAFELYKTAAEKGNIKSTYQLGECYFYGVGVKKNVIKAFELYENAAEKGDVNALNNLAYCYQHGIGIIKDEIKAFKLYKEAAEKGDIISMNNLGECYQHGIGTVKDEIKAFELYKELVEKGHVYSIYDLGYCYEKGVGTEKDEIKALKLYEEYENKL</sequence>
<dbReference type="Gene3D" id="1.10.510.10">
    <property type="entry name" value="Transferase(Phosphotransferase) domain 1"/>
    <property type="match status" value="1"/>
</dbReference>
<reference evidence="7 8" key="1">
    <citation type="submission" date="2014-02" db="EMBL/GenBank/DDBJ databases">
        <title>Single nucleus genome sequencing reveals high similarity among nuclei of an endomycorrhizal fungus.</title>
        <authorList>
            <person name="Lin K."/>
            <person name="Geurts R."/>
            <person name="Zhang Z."/>
            <person name="Limpens E."/>
            <person name="Saunders D.G."/>
            <person name="Mu D."/>
            <person name="Pang E."/>
            <person name="Cao H."/>
            <person name="Cha H."/>
            <person name="Lin T."/>
            <person name="Zhou Q."/>
            <person name="Shang Y."/>
            <person name="Li Y."/>
            <person name="Ivanov S."/>
            <person name="Sharma T."/>
            <person name="Velzen R.V."/>
            <person name="Ruijter N.D."/>
            <person name="Aanen D.K."/>
            <person name="Win J."/>
            <person name="Kamoun S."/>
            <person name="Bisseling T."/>
            <person name="Huang S."/>
        </authorList>
    </citation>
    <scope>NUCLEOTIDE SEQUENCE [LARGE SCALE GENOMIC DNA]</scope>
    <source>
        <strain evidence="8">DAOM197198w</strain>
    </source>
</reference>
<gene>
    <name evidence="7" type="ORF">RirG_176040</name>
</gene>
<dbReference type="GO" id="GO:0004674">
    <property type="term" value="F:protein serine/threonine kinase activity"/>
    <property type="evidence" value="ECO:0007669"/>
    <property type="project" value="TreeGrafter"/>
</dbReference>
<organism evidence="7 8">
    <name type="scientific">Rhizophagus irregularis (strain DAOM 197198w)</name>
    <name type="common">Glomus intraradices</name>
    <dbReference type="NCBI Taxonomy" id="1432141"/>
    <lineage>
        <taxon>Eukaryota</taxon>
        <taxon>Fungi</taxon>
        <taxon>Fungi incertae sedis</taxon>
        <taxon>Mucoromycota</taxon>
        <taxon>Glomeromycotina</taxon>
        <taxon>Glomeromycetes</taxon>
        <taxon>Glomerales</taxon>
        <taxon>Glomeraceae</taxon>
        <taxon>Rhizophagus</taxon>
    </lineage>
</organism>
<keyword evidence="8" id="KW-1185">Reference proteome</keyword>
<dbReference type="PRINTS" id="PR00109">
    <property type="entry name" value="TYRKINASE"/>
</dbReference>
<keyword evidence="1" id="KW-0808">Transferase</keyword>
<dbReference type="SMART" id="SM00671">
    <property type="entry name" value="SEL1"/>
    <property type="match status" value="5"/>
</dbReference>
<dbReference type="EMBL" id="JEMT01025836">
    <property type="protein sequence ID" value="EXX60867.1"/>
    <property type="molecule type" value="Genomic_DNA"/>
</dbReference>
<dbReference type="Gene3D" id="1.25.40.10">
    <property type="entry name" value="Tetratricopeptide repeat domain"/>
    <property type="match status" value="1"/>
</dbReference>
<feature type="binding site" evidence="5">
    <location>
        <position position="73"/>
    </location>
    <ligand>
        <name>ATP</name>
        <dbReference type="ChEBI" id="CHEBI:30616"/>
    </ligand>
</feature>
<feature type="domain" description="Protein kinase" evidence="6">
    <location>
        <begin position="35"/>
        <end position="305"/>
    </location>
</feature>
<name>A0A015IUC3_RHIIW</name>
<dbReference type="GO" id="GO:0005524">
    <property type="term" value="F:ATP binding"/>
    <property type="evidence" value="ECO:0007669"/>
    <property type="project" value="UniProtKB-UniRule"/>
</dbReference>
<keyword evidence="4 5" id="KW-0067">ATP-binding</keyword>
<proteinExistence type="predicted"/>
<dbReference type="Proteomes" id="UP000022910">
    <property type="component" value="Unassembled WGS sequence"/>
</dbReference>
<dbReference type="InterPro" id="IPR011990">
    <property type="entry name" value="TPR-like_helical_dom_sf"/>
</dbReference>
<dbReference type="InterPro" id="IPR017441">
    <property type="entry name" value="Protein_kinase_ATP_BS"/>
</dbReference>
<dbReference type="InterPro" id="IPR011009">
    <property type="entry name" value="Kinase-like_dom_sf"/>
</dbReference>
<evidence type="ECO:0000259" key="6">
    <source>
        <dbReference type="PROSITE" id="PS50011"/>
    </source>
</evidence>
<evidence type="ECO:0000256" key="4">
    <source>
        <dbReference type="ARBA" id="ARBA00022840"/>
    </source>
</evidence>
<dbReference type="PANTHER" id="PTHR44329">
    <property type="entry name" value="SERINE/THREONINE-PROTEIN KINASE TNNI3K-RELATED"/>
    <property type="match status" value="1"/>
</dbReference>
<dbReference type="PROSITE" id="PS50011">
    <property type="entry name" value="PROTEIN_KINASE_DOM"/>
    <property type="match status" value="1"/>
</dbReference>
<accession>A0A015IUC3</accession>
<evidence type="ECO:0000256" key="5">
    <source>
        <dbReference type="PROSITE-ProRule" id="PRU10141"/>
    </source>
</evidence>
<protein>
    <submittedName>
        <fullName evidence="7">Bck1p</fullName>
    </submittedName>
</protein>
<dbReference type="OrthoDB" id="272077at2759"/>